<dbReference type="AlphaFoldDB" id="A0A7Y2H3P4"/>
<dbReference type="GO" id="GO:0003723">
    <property type="term" value="F:RNA binding"/>
    <property type="evidence" value="ECO:0007669"/>
    <property type="project" value="InterPro"/>
</dbReference>
<gene>
    <name evidence="2" type="ORF">HKN21_16025</name>
</gene>
<dbReference type="PANTHER" id="PTHR21600:SF89">
    <property type="entry name" value="RIBOSOMAL LARGE SUBUNIT PSEUDOURIDINE SYNTHASE A"/>
    <property type="match status" value="1"/>
</dbReference>
<organism evidence="2 3">
    <name type="scientific">Eiseniibacteriota bacterium</name>
    <dbReference type="NCBI Taxonomy" id="2212470"/>
    <lineage>
        <taxon>Bacteria</taxon>
        <taxon>Candidatus Eiseniibacteriota</taxon>
    </lineage>
</organism>
<dbReference type="SUPFAM" id="SSF55120">
    <property type="entry name" value="Pseudouridine synthase"/>
    <property type="match status" value="1"/>
</dbReference>
<evidence type="ECO:0000313" key="2">
    <source>
        <dbReference type="EMBL" id="NNF08270.1"/>
    </source>
</evidence>
<dbReference type="GO" id="GO:0009982">
    <property type="term" value="F:pseudouridine synthase activity"/>
    <property type="evidence" value="ECO:0007669"/>
    <property type="project" value="InterPro"/>
</dbReference>
<proteinExistence type="predicted"/>
<dbReference type="PANTHER" id="PTHR21600">
    <property type="entry name" value="MITOCHONDRIAL RNA PSEUDOURIDINE SYNTHASE"/>
    <property type="match status" value="1"/>
</dbReference>
<evidence type="ECO:0000259" key="1">
    <source>
        <dbReference type="Pfam" id="PF00849"/>
    </source>
</evidence>
<dbReference type="Gene3D" id="3.30.2350.10">
    <property type="entry name" value="Pseudouridine synthase"/>
    <property type="match status" value="1"/>
</dbReference>
<dbReference type="PROSITE" id="PS01129">
    <property type="entry name" value="PSI_RLU"/>
    <property type="match status" value="1"/>
</dbReference>
<dbReference type="Pfam" id="PF00849">
    <property type="entry name" value="PseudoU_synth_2"/>
    <property type="match status" value="1"/>
</dbReference>
<dbReference type="InterPro" id="IPR020103">
    <property type="entry name" value="PsdUridine_synth_cat_dom_sf"/>
</dbReference>
<evidence type="ECO:0000313" key="3">
    <source>
        <dbReference type="Proteomes" id="UP000547674"/>
    </source>
</evidence>
<accession>A0A7Y2H3P4</accession>
<dbReference type="InterPro" id="IPR050188">
    <property type="entry name" value="RluA_PseudoU_synthase"/>
</dbReference>
<reference evidence="2 3" key="1">
    <citation type="submission" date="2020-03" db="EMBL/GenBank/DDBJ databases">
        <title>Metabolic flexibility allows generalist bacteria to become dominant in a frequently disturbed ecosystem.</title>
        <authorList>
            <person name="Chen Y.-J."/>
            <person name="Leung P.M."/>
            <person name="Bay S.K."/>
            <person name="Hugenholtz P."/>
            <person name="Kessler A.J."/>
            <person name="Shelley G."/>
            <person name="Waite D.W."/>
            <person name="Cook P.L."/>
            <person name="Greening C."/>
        </authorList>
    </citation>
    <scope>NUCLEOTIDE SEQUENCE [LARGE SCALE GENOMIC DNA]</scope>
    <source>
        <strain evidence="2">SS_bin_28</strain>
    </source>
</reference>
<dbReference type="InterPro" id="IPR006145">
    <property type="entry name" value="PsdUridine_synth_RsuA/RluA"/>
</dbReference>
<dbReference type="Proteomes" id="UP000547674">
    <property type="component" value="Unassembled WGS sequence"/>
</dbReference>
<dbReference type="GO" id="GO:0000455">
    <property type="term" value="P:enzyme-directed rRNA pseudouridine synthesis"/>
    <property type="evidence" value="ECO:0007669"/>
    <property type="project" value="TreeGrafter"/>
</dbReference>
<comment type="caution">
    <text evidence="2">The sequence shown here is derived from an EMBL/GenBank/DDBJ whole genome shotgun (WGS) entry which is preliminary data.</text>
</comment>
<protein>
    <submittedName>
        <fullName evidence="2">RluA family pseudouridine synthase</fullName>
    </submittedName>
</protein>
<name>A0A7Y2H3P4_UNCEI</name>
<dbReference type="InterPro" id="IPR006224">
    <property type="entry name" value="PsdUridine_synth_RluA-like_CS"/>
</dbReference>
<sequence>MVPNEQLVVLHEDPLFVVVNKPSGVLSVPGLGEANQHCITRMVRDAYPQCIEQPSVHRLDMDTSGLMVVALTKASHRTLSIQFQNREPKKRYVALLEGELQEASGRIELPFRLDIDNRPIQIYDEVHGKIGITRWENLGIENGMTRVAFFPETGRTHQLRVHAAHEKGLGIPIVGDPFYGTGTGPGQLKLHACNLSFDHPETKECLSFESEAPF</sequence>
<dbReference type="GO" id="GO:0140098">
    <property type="term" value="F:catalytic activity, acting on RNA"/>
    <property type="evidence" value="ECO:0007669"/>
    <property type="project" value="UniProtKB-ARBA"/>
</dbReference>
<feature type="domain" description="Pseudouridine synthase RsuA/RluA-like" evidence="1">
    <location>
        <begin position="16"/>
        <end position="165"/>
    </location>
</feature>
<dbReference type="CDD" id="cd02869">
    <property type="entry name" value="PseudoU_synth_RluA_like"/>
    <property type="match status" value="1"/>
</dbReference>
<dbReference type="EMBL" id="JABDJR010000641">
    <property type="protein sequence ID" value="NNF08270.1"/>
    <property type="molecule type" value="Genomic_DNA"/>
</dbReference>